<name>A0AAN9WZG0_PSOTE</name>
<dbReference type="AlphaFoldDB" id="A0AAN9WZG0"/>
<organism evidence="1 2">
    <name type="scientific">Psophocarpus tetragonolobus</name>
    <name type="common">Winged bean</name>
    <name type="synonym">Dolichos tetragonolobus</name>
    <dbReference type="NCBI Taxonomy" id="3891"/>
    <lineage>
        <taxon>Eukaryota</taxon>
        <taxon>Viridiplantae</taxon>
        <taxon>Streptophyta</taxon>
        <taxon>Embryophyta</taxon>
        <taxon>Tracheophyta</taxon>
        <taxon>Spermatophyta</taxon>
        <taxon>Magnoliopsida</taxon>
        <taxon>eudicotyledons</taxon>
        <taxon>Gunneridae</taxon>
        <taxon>Pentapetalae</taxon>
        <taxon>rosids</taxon>
        <taxon>fabids</taxon>
        <taxon>Fabales</taxon>
        <taxon>Fabaceae</taxon>
        <taxon>Papilionoideae</taxon>
        <taxon>50 kb inversion clade</taxon>
        <taxon>NPAAA clade</taxon>
        <taxon>indigoferoid/millettioid clade</taxon>
        <taxon>Phaseoleae</taxon>
        <taxon>Psophocarpus</taxon>
    </lineage>
</organism>
<comment type="caution">
    <text evidence="1">The sequence shown here is derived from an EMBL/GenBank/DDBJ whole genome shotgun (WGS) entry which is preliminary data.</text>
</comment>
<evidence type="ECO:0000313" key="1">
    <source>
        <dbReference type="EMBL" id="KAK7383190.1"/>
    </source>
</evidence>
<dbReference type="Proteomes" id="UP001386955">
    <property type="component" value="Unassembled WGS sequence"/>
</dbReference>
<dbReference type="EMBL" id="JAYMYS010000008">
    <property type="protein sequence ID" value="KAK7383190.1"/>
    <property type="molecule type" value="Genomic_DNA"/>
</dbReference>
<protein>
    <submittedName>
        <fullName evidence="1">Uncharacterized protein</fullName>
    </submittedName>
</protein>
<gene>
    <name evidence="1" type="ORF">VNO78_28863</name>
</gene>
<keyword evidence="2" id="KW-1185">Reference proteome</keyword>
<accession>A0AAN9WZG0</accession>
<evidence type="ECO:0000313" key="2">
    <source>
        <dbReference type="Proteomes" id="UP001386955"/>
    </source>
</evidence>
<sequence length="111" mass="12483">MKHLCPILQHTLSLIFFILVFVFFTSLRAEASRAEPRAFQRSHVSLPINCFHMARALSGPSPRGIATYDSFRISESCITIIITVEATINCFGIQIEPRQCISLGILMLFLP</sequence>
<proteinExistence type="predicted"/>
<reference evidence="1 2" key="1">
    <citation type="submission" date="2024-01" db="EMBL/GenBank/DDBJ databases">
        <title>The genomes of 5 underutilized Papilionoideae crops provide insights into root nodulation and disease resistanc.</title>
        <authorList>
            <person name="Jiang F."/>
        </authorList>
    </citation>
    <scope>NUCLEOTIDE SEQUENCE [LARGE SCALE GENOMIC DNA]</scope>
    <source>
        <strain evidence="1">DUOXIRENSHENG_FW03</strain>
        <tissue evidence="1">Leaves</tissue>
    </source>
</reference>